<dbReference type="Gene3D" id="3.40.190.10">
    <property type="entry name" value="Periplasmic binding protein-like II"/>
    <property type="match status" value="1"/>
</dbReference>
<dbReference type="AlphaFoldDB" id="A0A3S4FDZ2"/>
<dbReference type="Proteomes" id="UP000289200">
    <property type="component" value="Unassembled WGS sequence"/>
</dbReference>
<accession>A0A3S4FDZ2</accession>
<name>A0A3S4FDZ2_9BRAD</name>
<proteinExistence type="predicted"/>
<evidence type="ECO:0000313" key="2">
    <source>
        <dbReference type="Proteomes" id="UP000289200"/>
    </source>
</evidence>
<dbReference type="RefSeq" id="WP_129609682.1">
    <property type="nucleotide sequence ID" value="NZ_UWOC01000157.1"/>
</dbReference>
<dbReference type="OrthoDB" id="8689594at2"/>
<reference evidence="2" key="1">
    <citation type="submission" date="2018-10" db="EMBL/GenBank/DDBJ databases">
        <authorList>
            <person name="Peiro R."/>
            <person name="Begona"/>
            <person name="Cbmso G."/>
            <person name="Lopez M."/>
            <person name="Gonzalez S."/>
            <person name="Sacristan E."/>
            <person name="Castillo E."/>
        </authorList>
    </citation>
    <scope>NUCLEOTIDE SEQUENCE [LARGE SCALE GENOMIC DNA]</scope>
</reference>
<organism evidence="1 2">
    <name type="scientific">Rhodoplanes serenus</name>
    <dbReference type="NCBI Taxonomy" id="200615"/>
    <lineage>
        <taxon>Bacteria</taxon>
        <taxon>Pseudomonadati</taxon>
        <taxon>Pseudomonadota</taxon>
        <taxon>Alphaproteobacteria</taxon>
        <taxon>Hyphomicrobiales</taxon>
        <taxon>Nitrobacteraceae</taxon>
        <taxon>Rhodoplanes</taxon>
    </lineage>
</organism>
<dbReference type="EMBL" id="UWOC01000157">
    <property type="protein sequence ID" value="VCU09902.1"/>
    <property type="molecule type" value="Genomic_DNA"/>
</dbReference>
<dbReference type="SUPFAM" id="SSF53850">
    <property type="entry name" value="Periplasmic binding protein-like II"/>
    <property type="match status" value="1"/>
</dbReference>
<comment type="caution">
    <text evidence="1">The sequence shown here is derived from an EMBL/GenBank/DDBJ whole genome shotgun (WGS) entry which is preliminary data.</text>
</comment>
<gene>
    <name evidence="1" type="primary">pht5</name>
    <name evidence="1" type="ORF">RHODGE_RHODGE_03069</name>
</gene>
<protein>
    <submittedName>
        <fullName evidence="1">4,5-dihydroxyphthalate decarboxylase</fullName>
    </submittedName>
</protein>
<evidence type="ECO:0000313" key="1">
    <source>
        <dbReference type="EMBL" id="VCU09902.1"/>
    </source>
</evidence>
<sequence>MADDATRIDQVRLHTLLGTYSNTKALKSGAVASPLVAFDFADVPVPNRGFKPMVRQHVYDCGELAIGTFLQARVAGAPYRLLPVTVMGRGQLHTLACVPERGRLAPGDLAGKRVGVRAYSQTTGIWLRGMLQELYGVDPESIRWVTFEDAHVAGYQDPPHVVRAAPGQELVPMLLAGELDAAIVGDTFPDPRLAPLVPDPDAANRRWAETHGGVPVNHMLVIREEIAARRPDVVREVFRLLRESTAAAGIAVDDPAGALRFGVEAHRRSLELIIAYSYRQKLIPEQIAVDALFDDVTGALV</sequence>
<keyword evidence="2" id="KW-1185">Reference proteome</keyword>